<evidence type="ECO:0000256" key="1">
    <source>
        <dbReference type="ARBA" id="ARBA00004123"/>
    </source>
</evidence>
<feature type="compositionally biased region" description="Low complexity" evidence="7">
    <location>
        <begin position="112"/>
        <end position="123"/>
    </location>
</feature>
<evidence type="ECO:0000313" key="9">
    <source>
        <dbReference type="EMBL" id="GMH25804.1"/>
    </source>
</evidence>
<feature type="region of interest" description="Disordered" evidence="7">
    <location>
        <begin position="25"/>
        <end position="44"/>
    </location>
</feature>
<keyword evidence="3 6" id="KW-0805">Transcription regulation</keyword>
<dbReference type="InterPro" id="IPR038933">
    <property type="entry name" value="Ovate"/>
</dbReference>
<dbReference type="PANTHER" id="PTHR33057">
    <property type="entry name" value="TRANSCRIPTION REPRESSOR OFP7-RELATED"/>
    <property type="match status" value="1"/>
</dbReference>
<keyword evidence="5 6" id="KW-0539">Nucleus</keyword>
<comment type="subcellular location">
    <subcellularLocation>
        <location evidence="1 6">Nucleus</location>
    </subcellularLocation>
</comment>
<comment type="caution">
    <text evidence="9">The sequence shown here is derived from an EMBL/GenBank/DDBJ whole genome shotgun (WGS) entry which is preliminary data.</text>
</comment>
<organism evidence="9 10">
    <name type="scientific">Nepenthes gracilis</name>
    <name type="common">Slender pitcher plant</name>
    <dbReference type="NCBI Taxonomy" id="150966"/>
    <lineage>
        <taxon>Eukaryota</taxon>
        <taxon>Viridiplantae</taxon>
        <taxon>Streptophyta</taxon>
        <taxon>Embryophyta</taxon>
        <taxon>Tracheophyta</taxon>
        <taxon>Spermatophyta</taxon>
        <taxon>Magnoliopsida</taxon>
        <taxon>eudicotyledons</taxon>
        <taxon>Gunneridae</taxon>
        <taxon>Pentapetalae</taxon>
        <taxon>Caryophyllales</taxon>
        <taxon>Nepenthaceae</taxon>
        <taxon>Nepenthes</taxon>
    </lineage>
</organism>
<proteinExistence type="predicted"/>
<comment type="function">
    <text evidence="6">Transcriptional repressor that regulates multiple aspects of plant growth and development.</text>
</comment>
<dbReference type="Proteomes" id="UP001279734">
    <property type="component" value="Unassembled WGS sequence"/>
</dbReference>
<evidence type="ECO:0000256" key="4">
    <source>
        <dbReference type="ARBA" id="ARBA00023163"/>
    </source>
</evidence>
<evidence type="ECO:0000259" key="8">
    <source>
        <dbReference type="PROSITE" id="PS51754"/>
    </source>
</evidence>
<evidence type="ECO:0000256" key="5">
    <source>
        <dbReference type="ARBA" id="ARBA00023242"/>
    </source>
</evidence>
<dbReference type="InterPro" id="IPR006458">
    <property type="entry name" value="Ovate_C"/>
</dbReference>
<dbReference type="NCBIfam" id="TIGR01568">
    <property type="entry name" value="A_thal_3678"/>
    <property type="match status" value="1"/>
</dbReference>
<evidence type="ECO:0000313" key="10">
    <source>
        <dbReference type="Proteomes" id="UP001279734"/>
    </source>
</evidence>
<keyword evidence="2 6" id="KW-0678">Repressor</keyword>
<sequence length="237" mass="25328">MPSSLGKNLHRFFSMIKRPQIAHKLRTPEDHSRQPPAEAASSSSSNACIKNYNSLYDFPSPAFKPATGSFTDDHFAATSHAGSVDIAASTIPDIATAYASHRFFFSTPGRSNSIIDSSSSSSSLREASTVPRGNDSQLAAGGVAVQTYSPDPYVDFRRSMQEMVEARDLMDVKSNWDYLHELLLCYLSLNPTSTHEFIIRAFADLLVSLVSSATGAGRDSQFPAGSGGCGGGGCACN</sequence>
<evidence type="ECO:0000256" key="2">
    <source>
        <dbReference type="ARBA" id="ARBA00022491"/>
    </source>
</evidence>
<accession>A0AAD3TBB3</accession>
<dbReference type="PROSITE" id="PS51754">
    <property type="entry name" value="OVATE"/>
    <property type="match status" value="1"/>
</dbReference>
<evidence type="ECO:0000256" key="6">
    <source>
        <dbReference type="RuleBase" id="RU367028"/>
    </source>
</evidence>
<evidence type="ECO:0000256" key="3">
    <source>
        <dbReference type="ARBA" id="ARBA00023015"/>
    </source>
</evidence>
<name>A0AAD3TBB3_NEPGR</name>
<dbReference type="GO" id="GO:0045892">
    <property type="term" value="P:negative regulation of DNA-templated transcription"/>
    <property type="evidence" value="ECO:0007669"/>
    <property type="project" value="UniProtKB-UniRule"/>
</dbReference>
<dbReference type="GO" id="GO:0005634">
    <property type="term" value="C:nucleus"/>
    <property type="evidence" value="ECO:0007669"/>
    <property type="project" value="UniProtKB-SubCell"/>
</dbReference>
<keyword evidence="10" id="KW-1185">Reference proteome</keyword>
<feature type="domain" description="OVATE" evidence="8">
    <location>
        <begin position="145"/>
        <end position="208"/>
    </location>
</feature>
<evidence type="ECO:0000256" key="7">
    <source>
        <dbReference type="SAM" id="MobiDB-lite"/>
    </source>
</evidence>
<dbReference type="EMBL" id="BSYO01000030">
    <property type="protein sequence ID" value="GMH25804.1"/>
    <property type="molecule type" value="Genomic_DNA"/>
</dbReference>
<reference evidence="9" key="1">
    <citation type="submission" date="2023-05" db="EMBL/GenBank/DDBJ databases">
        <title>Nepenthes gracilis genome sequencing.</title>
        <authorList>
            <person name="Fukushima K."/>
        </authorList>
    </citation>
    <scope>NUCLEOTIDE SEQUENCE</scope>
    <source>
        <strain evidence="9">SING2019-196</strain>
    </source>
</reference>
<gene>
    <name evidence="9" type="ORF">Nepgr_027647</name>
</gene>
<dbReference type="AlphaFoldDB" id="A0AAD3TBB3"/>
<dbReference type="Pfam" id="PF04844">
    <property type="entry name" value="Ovate"/>
    <property type="match status" value="1"/>
</dbReference>
<protein>
    <recommendedName>
        <fullName evidence="6">Transcription repressor</fullName>
    </recommendedName>
    <alternativeName>
        <fullName evidence="6">Ovate family protein</fullName>
    </alternativeName>
</protein>
<feature type="region of interest" description="Disordered" evidence="7">
    <location>
        <begin position="112"/>
        <end position="136"/>
    </location>
</feature>
<dbReference type="PANTHER" id="PTHR33057:SF21">
    <property type="entry name" value="TRANSCRIPTION REPRESSOR"/>
    <property type="match status" value="1"/>
</dbReference>
<keyword evidence="4 6" id="KW-0804">Transcription</keyword>